<organism evidence="2 3">
    <name type="scientific">Porphyridium purpureum</name>
    <name type="common">Red alga</name>
    <name type="synonym">Porphyridium cruentum</name>
    <dbReference type="NCBI Taxonomy" id="35688"/>
    <lineage>
        <taxon>Eukaryota</taxon>
        <taxon>Rhodophyta</taxon>
        <taxon>Bangiophyceae</taxon>
        <taxon>Porphyridiales</taxon>
        <taxon>Porphyridiaceae</taxon>
        <taxon>Porphyridium</taxon>
    </lineage>
</organism>
<comment type="caution">
    <text evidence="2">The sequence shown here is derived from an EMBL/GenBank/DDBJ whole genome shotgun (WGS) entry which is preliminary data.</text>
</comment>
<dbReference type="AlphaFoldDB" id="A0A5J4Z7R1"/>
<dbReference type="Gene3D" id="1.20.120.1630">
    <property type="match status" value="1"/>
</dbReference>
<evidence type="ECO:0000313" key="3">
    <source>
        <dbReference type="Proteomes" id="UP000324585"/>
    </source>
</evidence>
<dbReference type="EMBL" id="VRMN01000001">
    <property type="protein sequence ID" value="KAA8499150.1"/>
    <property type="molecule type" value="Genomic_DNA"/>
</dbReference>
<feature type="transmembrane region" description="Helical" evidence="1">
    <location>
        <begin position="139"/>
        <end position="158"/>
    </location>
</feature>
<evidence type="ECO:0000313" key="2">
    <source>
        <dbReference type="EMBL" id="KAA8499150.1"/>
    </source>
</evidence>
<evidence type="ECO:0000256" key="1">
    <source>
        <dbReference type="SAM" id="Phobius"/>
    </source>
</evidence>
<feature type="transmembrane region" description="Helical" evidence="1">
    <location>
        <begin position="39"/>
        <end position="57"/>
    </location>
</feature>
<sequence length="304" mass="35206">MAVQVVVLDEYFLTITLLVSLGWQLLGFIITAVMRFDKLFDLFGGLNFVIIALMTMLLNRTYFVRQVVMTSLVVAWGTRLSLFLFWRILTTGEDARFDNARQNIAKLSVFWIGQLFWVWLVSLPVTLLNSTDRNFALNAADYVSWTLWAIGFVFEAWADVSKSVFKSKDENRGKFCDTDIWKLCRHPNYFGEILMWIAVFIGCASSFANSEWMYVSIVSPIFITTLILFVSGLPMLEESSDKKYGSQKEYVAYKRRTSNLLPFPPSLFERLPHWAKQVFFFEWPIYNKLELGEARQSLRNEGSA</sequence>
<feature type="transmembrane region" description="Helical" evidence="1">
    <location>
        <begin position="12"/>
        <end position="32"/>
    </location>
</feature>
<feature type="transmembrane region" description="Helical" evidence="1">
    <location>
        <begin position="63"/>
        <end position="86"/>
    </location>
</feature>
<protein>
    <recommendedName>
        <fullName evidence="4">Steroid 5-alpha reductase C-terminal domain-containing protein</fullName>
    </recommendedName>
</protein>
<dbReference type="InterPro" id="IPR010721">
    <property type="entry name" value="UstE-like"/>
</dbReference>
<feature type="transmembrane region" description="Helical" evidence="1">
    <location>
        <begin position="214"/>
        <end position="236"/>
    </location>
</feature>
<keyword evidence="3" id="KW-1185">Reference proteome</keyword>
<reference evidence="3" key="1">
    <citation type="journal article" date="2019" name="Nat. Commun.">
        <title>Expansion of phycobilisome linker gene families in mesophilic red algae.</title>
        <authorList>
            <person name="Lee J."/>
            <person name="Kim D."/>
            <person name="Bhattacharya D."/>
            <person name="Yoon H.S."/>
        </authorList>
    </citation>
    <scope>NUCLEOTIDE SEQUENCE [LARGE SCALE GENOMIC DNA]</scope>
    <source>
        <strain evidence="3">CCMP 1328</strain>
    </source>
</reference>
<name>A0A5J4Z7R1_PORPP</name>
<dbReference type="Proteomes" id="UP000324585">
    <property type="component" value="Unassembled WGS sequence"/>
</dbReference>
<dbReference type="GO" id="GO:0016020">
    <property type="term" value="C:membrane"/>
    <property type="evidence" value="ECO:0007669"/>
    <property type="project" value="TreeGrafter"/>
</dbReference>
<feature type="transmembrane region" description="Helical" evidence="1">
    <location>
        <begin position="107"/>
        <end position="127"/>
    </location>
</feature>
<accession>A0A5J4Z7R1</accession>
<dbReference type="OrthoDB" id="67965at2759"/>
<gene>
    <name evidence="2" type="ORF">FVE85_6735</name>
</gene>
<keyword evidence="1" id="KW-1133">Transmembrane helix</keyword>
<proteinExistence type="predicted"/>
<dbReference type="Pfam" id="PF06966">
    <property type="entry name" value="DUF1295"/>
    <property type="match status" value="1"/>
</dbReference>
<keyword evidence="1" id="KW-0812">Transmembrane</keyword>
<evidence type="ECO:0008006" key="4">
    <source>
        <dbReference type="Google" id="ProtNLM"/>
    </source>
</evidence>
<dbReference type="PANTHER" id="PTHR32251">
    <property type="entry name" value="3-OXO-5-ALPHA-STEROID 4-DEHYDROGENASE"/>
    <property type="match status" value="1"/>
</dbReference>
<keyword evidence="1" id="KW-0472">Membrane</keyword>
<dbReference type="PANTHER" id="PTHR32251:SF15">
    <property type="entry name" value="3-OXO-5-ALPHA-STEROID 4-DEHYDROGENASE (DUF1295)"/>
    <property type="match status" value="1"/>
</dbReference>
<feature type="transmembrane region" description="Helical" evidence="1">
    <location>
        <begin position="189"/>
        <end position="208"/>
    </location>
</feature>
<dbReference type="OMA" id="FQMLWVW"/>